<dbReference type="Gene3D" id="2.130.10.10">
    <property type="entry name" value="YVTN repeat-like/Quinoprotein amine dehydrogenase"/>
    <property type="match status" value="3"/>
</dbReference>
<evidence type="ECO:0000313" key="3">
    <source>
        <dbReference type="Proteomes" id="UP001501496"/>
    </source>
</evidence>
<dbReference type="Pfam" id="PF21544">
    <property type="entry name" value="PorZ_N_b_propeller"/>
    <property type="match status" value="1"/>
</dbReference>
<dbReference type="InterPro" id="IPR048954">
    <property type="entry name" value="PorZ_N"/>
</dbReference>
<name>A0ABP8C4C1_9FLAO</name>
<protein>
    <submittedName>
        <fullName evidence="2">Two-component regulator propeller domain-containing protein</fullName>
    </submittedName>
</protein>
<sequence length="803" mass="90490">MFKYIILSQNSLDINIFDSINKAMIKRSIIILIFLLPFLQFAQDFSALWTGHYSYYNITDVVNAGNKIYAASQNAIFSYDTQTKEFNEITTVNGLSGEDISTIYYSDTYNLLVVGYENGLIEIIFNDNKNVLTVVDIAEKATINNVDKRINHINAYENIIYISTNYGISVFDLERLEFGDTYFIGNSGSQLKVSQTTIHNGFIYAACQNNSGIRKADLSNPNLIDYQNWQQISSGNFVGVQTLNNTLYATHSNKRIYRVENDVLTRLFQYNQTPLKLITHNNSLIVTLRNAVYIYDTNFNLTHEIPVSTDFSTLYSAASISNNTLFIGTRDFGALKIPLSNTNTIEELHPDCPLLNTPFAITAGPNNLWLTFGDHDLFNNPYPLNSRGFSHYKNNTWTNTPYSDVFGAKNLKVTAINPFNNNQVYIGSYFSGLLEVNDEIPTFLHNETNSGLKPLVHPNPNYIDIRISAMSFDENGNLWILNNRTENPLKVLNPSNNSWISYDLKEVIPTTTENTGYQDIIIDSNQYKWIGSYNRGLIAFNENGGNKLIKNIAFEDQNMPSEIILSLALDKRNQLWIGTFRGLRVLYDTANIFENDDISVNEIIIEEDGIAKELLFQQQITSIKVDGSNNKWIGTDSAGLFYLSSDGQKTIHHFTKDNSPLPSNSITDLSIDNTNGTVYIASSKGLLSFKSGGSSTQEDFETAHVYPNPVRPKFNMVDEKIKIKGLSENVNIKITDITGNLVAEAESKTNLRYKNFNLEIDGGTAYWNGKNLANNLVASGVYLIMLSDLDNFETKVLKLMVVR</sequence>
<comment type="caution">
    <text evidence="2">The sequence shown here is derived from an EMBL/GenBank/DDBJ whole genome shotgun (WGS) entry which is preliminary data.</text>
</comment>
<dbReference type="EMBL" id="BAABCA010000002">
    <property type="protein sequence ID" value="GAA4233457.1"/>
    <property type="molecule type" value="Genomic_DNA"/>
</dbReference>
<evidence type="ECO:0000313" key="2">
    <source>
        <dbReference type="EMBL" id="GAA4233457.1"/>
    </source>
</evidence>
<feature type="domain" description="PorZ N-terminal beta-propeller" evidence="1">
    <location>
        <begin position="68"/>
        <end position="230"/>
    </location>
</feature>
<dbReference type="InterPro" id="IPR015943">
    <property type="entry name" value="WD40/YVTN_repeat-like_dom_sf"/>
</dbReference>
<evidence type="ECO:0000259" key="1">
    <source>
        <dbReference type="Pfam" id="PF21544"/>
    </source>
</evidence>
<accession>A0ABP8C4C1</accession>
<dbReference type="SUPFAM" id="SSF63829">
    <property type="entry name" value="Calcium-dependent phosphotriesterase"/>
    <property type="match status" value="1"/>
</dbReference>
<dbReference type="Gene3D" id="2.60.40.4070">
    <property type="match status" value="1"/>
</dbReference>
<proteinExistence type="predicted"/>
<dbReference type="InterPro" id="IPR011110">
    <property type="entry name" value="Reg_prop"/>
</dbReference>
<dbReference type="Proteomes" id="UP001501496">
    <property type="component" value="Unassembled WGS sequence"/>
</dbReference>
<dbReference type="Pfam" id="PF07494">
    <property type="entry name" value="Reg_prop"/>
    <property type="match status" value="1"/>
</dbReference>
<reference evidence="3" key="1">
    <citation type="journal article" date="2019" name="Int. J. Syst. Evol. Microbiol.">
        <title>The Global Catalogue of Microorganisms (GCM) 10K type strain sequencing project: providing services to taxonomists for standard genome sequencing and annotation.</title>
        <authorList>
            <consortium name="The Broad Institute Genomics Platform"/>
            <consortium name="The Broad Institute Genome Sequencing Center for Infectious Disease"/>
            <person name="Wu L."/>
            <person name="Ma J."/>
        </authorList>
    </citation>
    <scope>NUCLEOTIDE SEQUENCE [LARGE SCALE GENOMIC DNA]</scope>
    <source>
        <strain evidence="3">JCM 17630</strain>
    </source>
</reference>
<dbReference type="SUPFAM" id="SSF63825">
    <property type="entry name" value="YWTD domain"/>
    <property type="match status" value="1"/>
</dbReference>
<gene>
    <name evidence="2" type="ORF">GCM10022291_10450</name>
</gene>
<keyword evidence="3" id="KW-1185">Reference proteome</keyword>
<organism evidence="2 3">
    <name type="scientific">Postechiella marina</name>
    <dbReference type="NCBI Taxonomy" id="943941"/>
    <lineage>
        <taxon>Bacteria</taxon>
        <taxon>Pseudomonadati</taxon>
        <taxon>Bacteroidota</taxon>
        <taxon>Flavobacteriia</taxon>
        <taxon>Flavobacteriales</taxon>
        <taxon>Flavobacteriaceae</taxon>
        <taxon>Postechiella</taxon>
    </lineage>
</organism>